<reference evidence="1 2" key="1">
    <citation type="submission" date="2020-05" db="EMBL/GenBank/DDBJ databases">
        <title>Identification and distribution of gene clusters putatively required for synthesis of sphingolipid metabolism inhibitors in phylogenetically diverse species of the filamentous fungus Fusarium.</title>
        <authorList>
            <person name="Kim H.-S."/>
            <person name="Busman M."/>
            <person name="Brown D.W."/>
            <person name="Divon H."/>
            <person name="Uhlig S."/>
            <person name="Proctor R.H."/>
        </authorList>
    </citation>
    <scope>NUCLEOTIDE SEQUENCE [LARGE SCALE GENOMIC DNA]</scope>
    <source>
        <strain evidence="1 2">NRRL 13617</strain>
    </source>
</reference>
<sequence length="114" mass="13186">MTSIQDVPNELVLMMVAEVSFSTFAALRQTCRRFNEVTIVTFGRRFFHTRNIMLHEKSVQNLVSIANHPVFASCVRKVGFAPTYVRGNWLGFEEECEARLNFGSKHNIKFQEKE</sequence>
<dbReference type="EMBL" id="JAAOAQ010000061">
    <property type="protein sequence ID" value="KAF5569489.1"/>
    <property type="molecule type" value="Genomic_DNA"/>
</dbReference>
<evidence type="ECO:0000313" key="2">
    <source>
        <dbReference type="Proteomes" id="UP000582016"/>
    </source>
</evidence>
<dbReference type="Proteomes" id="UP000582016">
    <property type="component" value="Unassembled WGS sequence"/>
</dbReference>
<proteinExistence type="predicted"/>
<evidence type="ECO:0000313" key="1">
    <source>
        <dbReference type="EMBL" id="KAF5569489.1"/>
    </source>
</evidence>
<dbReference type="AlphaFoldDB" id="A0A8H5K855"/>
<organism evidence="1 2">
    <name type="scientific">Fusarium phyllophilum</name>
    <dbReference type="NCBI Taxonomy" id="47803"/>
    <lineage>
        <taxon>Eukaryota</taxon>
        <taxon>Fungi</taxon>
        <taxon>Dikarya</taxon>
        <taxon>Ascomycota</taxon>
        <taxon>Pezizomycotina</taxon>
        <taxon>Sordariomycetes</taxon>
        <taxon>Hypocreomycetidae</taxon>
        <taxon>Hypocreales</taxon>
        <taxon>Nectriaceae</taxon>
        <taxon>Fusarium</taxon>
        <taxon>Fusarium fujikuroi species complex</taxon>
    </lineage>
</organism>
<keyword evidence="2" id="KW-1185">Reference proteome</keyword>
<evidence type="ECO:0008006" key="3">
    <source>
        <dbReference type="Google" id="ProtNLM"/>
    </source>
</evidence>
<protein>
    <recommendedName>
        <fullName evidence="3">F-box domain-containing protein</fullName>
    </recommendedName>
</protein>
<accession>A0A8H5K855</accession>
<name>A0A8H5K855_9HYPO</name>
<dbReference type="OrthoDB" id="5279008at2759"/>
<gene>
    <name evidence="1" type="ORF">FPHYL_2017</name>
</gene>
<comment type="caution">
    <text evidence="1">The sequence shown here is derived from an EMBL/GenBank/DDBJ whole genome shotgun (WGS) entry which is preliminary data.</text>
</comment>